<dbReference type="Proteomes" id="UP000489600">
    <property type="component" value="Unassembled WGS sequence"/>
</dbReference>
<protein>
    <submittedName>
        <fullName evidence="3">Uncharacterized protein</fullName>
    </submittedName>
</protein>
<dbReference type="EMBL" id="CABITT030000004">
    <property type="protein sequence ID" value="VVB00688.1"/>
    <property type="molecule type" value="Genomic_DNA"/>
</dbReference>
<sequence>MPITQASETIFSRKRGRSKDRRSEKSQNRSCGEDLSLATVEGSGTAVDEAEQKEEEEAIPGIYGFGYSFKDVRACTDLFSLIQPSDRLKLPKVNHLVQRDAYINWSGSLMQAVCSTNHLVTLYERKMNKSFDRVLKLQGQVDSMKSASDELNSKAEQTMLRNRELEEKIVAVETEKESLKAWADKEIAQLKEATALAVVEVVAACRVRNQARLGKLKRYCQDMEEVNRLSSLANQSGGIKAYQGGRRSDLDGEL</sequence>
<keyword evidence="4" id="KW-1185">Reference proteome</keyword>
<reference evidence="3" key="1">
    <citation type="submission" date="2019-07" db="EMBL/GenBank/DDBJ databases">
        <authorList>
            <person name="Dittberner H."/>
        </authorList>
    </citation>
    <scope>NUCLEOTIDE SEQUENCE [LARGE SCALE GENOMIC DNA]</scope>
</reference>
<evidence type="ECO:0000313" key="4">
    <source>
        <dbReference type="Proteomes" id="UP000489600"/>
    </source>
</evidence>
<keyword evidence="1" id="KW-0175">Coiled coil</keyword>
<evidence type="ECO:0000256" key="2">
    <source>
        <dbReference type="SAM" id="MobiDB-lite"/>
    </source>
</evidence>
<feature type="compositionally biased region" description="Polar residues" evidence="2">
    <location>
        <begin position="1"/>
        <end position="10"/>
    </location>
</feature>
<comment type="caution">
    <text evidence="3">The sequence shown here is derived from an EMBL/GenBank/DDBJ whole genome shotgun (WGS) entry which is preliminary data.</text>
</comment>
<name>A0A565BIL5_9BRAS</name>
<gene>
    <name evidence="3" type="ORF">ANE_LOCUS11132</name>
</gene>
<proteinExistence type="predicted"/>
<dbReference type="AlphaFoldDB" id="A0A565BIL5"/>
<evidence type="ECO:0000313" key="3">
    <source>
        <dbReference type="EMBL" id="VVB00688.1"/>
    </source>
</evidence>
<feature type="coiled-coil region" evidence="1">
    <location>
        <begin position="148"/>
        <end position="182"/>
    </location>
</feature>
<accession>A0A565BIL5</accession>
<feature type="region of interest" description="Disordered" evidence="2">
    <location>
        <begin position="1"/>
        <end position="34"/>
    </location>
</feature>
<evidence type="ECO:0000256" key="1">
    <source>
        <dbReference type="SAM" id="Coils"/>
    </source>
</evidence>
<organism evidence="3 4">
    <name type="scientific">Arabis nemorensis</name>
    <dbReference type="NCBI Taxonomy" id="586526"/>
    <lineage>
        <taxon>Eukaryota</taxon>
        <taxon>Viridiplantae</taxon>
        <taxon>Streptophyta</taxon>
        <taxon>Embryophyta</taxon>
        <taxon>Tracheophyta</taxon>
        <taxon>Spermatophyta</taxon>
        <taxon>Magnoliopsida</taxon>
        <taxon>eudicotyledons</taxon>
        <taxon>Gunneridae</taxon>
        <taxon>Pentapetalae</taxon>
        <taxon>rosids</taxon>
        <taxon>malvids</taxon>
        <taxon>Brassicales</taxon>
        <taxon>Brassicaceae</taxon>
        <taxon>Arabideae</taxon>
        <taxon>Arabis</taxon>
    </lineage>
</organism>